<evidence type="ECO:0000313" key="2">
    <source>
        <dbReference type="Proteomes" id="UP001596158"/>
    </source>
</evidence>
<name>A0ABW1RR88_9LACO</name>
<sequence>MLKEQLTKKLAVLNNQDINDQKIDTVLRPILVQGMQRGFQAAYLYIIGISSGVEPAAQTATWVDHVEALANEQFIPFVTDMEQIKSVVSKEVISMLSEESHAITAHQDNVMKHQNFIMPYFNGWFLGYYHALLTMLANDDATQVNKQDVQKKASDQAMQAVELERRNFQKQPVYQESVLRDILKVLQ</sequence>
<organism evidence="1 2">
    <name type="scientific">Weissella sagaensis</name>
    <dbReference type="NCBI Taxonomy" id="2559928"/>
    <lineage>
        <taxon>Bacteria</taxon>
        <taxon>Bacillati</taxon>
        <taxon>Bacillota</taxon>
        <taxon>Bacilli</taxon>
        <taxon>Lactobacillales</taxon>
        <taxon>Lactobacillaceae</taxon>
        <taxon>Weissella</taxon>
    </lineage>
</organism>
<dbReference type="Proteomes" id="UP001596158">
    <property type="component" value="Unassembled WGS sequence"/>
</dbReference>
<dbReference type="RefSeq" id="WP_137600796.1">
    <property type="nucleotide sequence ID" value="NZ_BJDT01000007.1"/>
</dbReference>
<keyword evidence="2" id="KW-1185">Reference proteome</keyword>
<dbReference type="EMBL" id="JBHSSG010000006">
    <property type="protein sequence ID" value="MFC6177967.1"/>
    <property type="molecule type" value="Genomic_DNA"/>
</dbReference>
<reference evidence="2" key="1">
    <citation type="journal article" date="2019" name="Int. J. Syst. Evol. Microbiol.">
        <title>The Global Catalogue of Microorganisms (GCM) 10K type strain sequencing project: providing services to taxonomists for standard genome sequencing and annotation.</title>
        <authorList>
            <consortium name="The Broad Institute Genomics Platform"/>
            <consortium name="The Broad Institute Genome Sequencing Center for Infectious Disease"/>
            <person name="Wu L."/>
            <person name="Ma J."/>
        </authorList>
    </citation>
    <scope>NUCLEOTIDE SEQUENCE [LARGE SCALE GENOMIC DNA]</scope>
    <source>
        <strain evidence="2">CCM 8924</strain>
    </source>
</reference>
<proteinExistence type="predicted"/>
<comment type="caution">
    <text evidence="1">The sequence shown here is derived from an EMBL/GenBank/DDBJ whole genome shotgun (WGS) entry which is preliminary data.</text>
</comment>
<accession>A0ABW1RR88</accession>
<evidence type="ECO:0000313" key="1">
    <source>
        <dbReference type="EMBL" id="MFC6177967.1"/>
    </source>
</evidence>
<gene>
    <name evidence="1" type="ORF">ACFQGR_00870</name>
</gene>
<protein>
    <submittedName>
        <fullName evidence="1">Uncharacterized protein</fullName>
    </submittedName>
</protein>